<dbReference type="AlphaFoldDB" id="A0A8I1M5M7"/>
<gene>
    <name evidence="2" type="ORF">JF547_02200</name>
</gene>
<dbReference type="Proteomes" id="UP000664405">
    <property type="component" value="Unassembled WGS sequence"/>
</dbReference>
<evidence type="ECO:0000313" key="2">
    <source>
        <dbReference type="EMBL" id="MBN8195319.1"/>
    </source>
</evidence>
<feature type="region of interest" description="Disordered" evidence="1">
    <location>
        <begin position="243"/>
        <end position="263"/>
    </location>
</feature>
<proteinExistence type="predicted"/>
<sequence>MNDYQRFIRRQSEIKQRAKTPNHMYGYCRIIGCGKPARAGTNDGLDKKYCRSHYEHFQRHGSVVKGSYTARDVNPYRHAALEWLLANTDDVWVTDAIGRVRGLYQRSGRNIEAFRLRGLSPSDRAKAAWARLRHHGIDPLLVIASWVAIELVVKDDPQPVLTSEFKQVQGAKLIHKMASGTHKKWDIQNSTSAMTRTTELHVYPRPRGRVLRHIGRQLAETSELLVDHRIGDISTFVQKRFNEQGRPSRPWPKGWSARRRKDD</sequence>
<protein>
    <submittedName>
        <fullName evidence="2">Uncharacterized protein</fullName>
    </submittedName>
</protein>
<dbReference type="RefSeq" id="WP_206926496.1">
    <property type="nucleotide sequence ID" value="NZ_JAEKJW010000001.1"/>
</dbReference>
<dbReference type="EMBL" id="JAEKJW010000001">
    <property type="protein sequence ID" value="MBN8195319.1"/>
    <property type="molecule type" value="Genomic_DNA"/>
</dbReference>
<name>A0A8I1M5M7_9PROT</name>
<organism evidence="2 3">
    <name type="scientific">Thalassospira povalilytica</name>
    <dbReference type="NCBI Taxonomy" id="732237"/>
    <lineage>
        <taxon>Bacteria</taxon>
        <taxon>Pseudomonadati</taxon>
        <taxon>Pseudomonadota</taxon>
        <taxon>Alphaproteobacteria</taxon>
        <taxon>Rhodospirillales</taxon>
        <taxon>Thalassospiraceae</taxon>
        <taxon>Thalassospira</taxon>
    </lineage>
</organism>
<reference evidence="2" key="1">
    <citation type="submission" date="2020-12" db="EMBL/GenBank/DDBJ databases">
        <title>Oil enriched cultivation method for isolating marine PHA-producing bacteria.</title>
        <authorList>
            <person name="Zheng W."/>
            <person name="Yu S."/>
            <person name="Huang Y."/>
        </authorList>
    </citation>
    <scope>NUCLEOTIDE SEQUENCE</scope>
    <source>
        <strain evidence="2">SY-2-3</strain>
    </source>
</reference>
<accession>A0A8I1M5M7</accession>
<evidence type="ECO:0000256" key="1">
    <source>
        <dbReference type="SAM" id="MobiDB-lite"/>
    </source>
</evidence>
<comment type="caution">
    <text evidence="2">The sequence shown here is derived from an EMBL/GenBank/DDBJ whole genome shotgun (WGS) entry which is preliminary data.</text>
</comment>
<evidence type="ECO:0000313" key="3">
    <source>
        <dbReference type="Proteomes" id="UP000664405"/>
    </source>
</evidence>